<reference evidence="1 2" key="1">
    <citation type="submission" date="2013-02" db="EMBL/GenBank/DDBJ databases">
        <title>Genome sequence of Candida maltosa Xu316, a potential industrial strain for xylitol and ethanol production.</title>
        <authorList>
            <person name="Yu J."/>
            <person name="Wang Q."/>
            <person name="Geng X."/>
            <person name="Bao W."/>
            <person name="He P."/>
            <person name="Cai J."/>
        </authorList>
    </citation>
    <scope>NUCLEOTIDE SEQUENCE [LARGE SCALE GENOMIC DNA]</scope>
    <source>
        <strain evidence="2">Xu316</strain>
    </source>
</reference>
<accession>M3JYD3</accession>
<proteinExistence type="predicted"/>
<evidence type="ECO:0008006" key="3">
    <source>
        <dbReference type="Google" id="ProtNLM"/>
    </source>
</evidence>
<evidence type="ECO:0000313" key="1">
    <source>
        <dbReference type="EMBL" id="EMG47434.1"/>
    </source>
</evidence>
<dbReference type="OMA" id="SSPECEY"/>
<dbReference type="Proteomes" id="UP000011777">
    <property type="component" value="Unassembled WGS sequence"/>
</dbReference>
<dbReference type="eggNOG" id="ENOG502QSDX">
    <property type="taxonomic scope" value="Eukaryota"/>
</dbReference>
<sequence length="794" mass="89588">MTKHSSLISKLYSPTPSIFRRSIAEEYSNNVIEQSAPPFSSSSPVETKNLSDEKCVFCHDLLSWILPGEEIAQLDCNHRCHKNCLSLVGSAPICRECAPSPDICSFVESPVEDISLEPPYTPVEQVCPSFVVNSQLETPSALTNQPQYDIYKPRITCLNETTEITLGADNEVAYVFNVKAPQAYNKSDNNLTLAEFELKQQVQRFLVDYLDIMSDAGELIVFDMLEISVDGSSWDQTMACLFEEYLFFYDHESLVGMVAIKQDISSLSRSDNVIVFDLAKEALPELHMRHSHEVVVTKWERLLNKLIDGDEDTTTNLHQLTNTCWTTMEEYFDIPPHLIKLEHTVKANADIPNSFMSKILPHPKNLPFNLVVAVPLVNHQSSLTDEEYKHELQSAIMAIWQSLRPKDKLALIFVGVDSFRRPNASATFVGCVDADWSGWESLISEIEIVPNSFNSNQHEINTAIAKCVEMYPFIPVSDMSVNKFLILNTSCYDDDKPSDAEVLSSKIEQLNQTLSCTLVRIGETYNGSQFFTSPSTTFDTSVLRYNTMSDFTRSVTPLIKECFHVICIPDLEIELRTNKDMQFSKLDITDIDNDTTRLVLHIKDIAPNTETNIFVAIKCCQPNEFSRFIPTPVLEYNATWFDEQELGRKVVKTKIKSGIVHRPSSPVESKSTNDTTSYIDIPLLPPLSPTREAPFVKRQIELAVVTSLQQALMANINEIPEIMNNCMSIVHGLARGISSQTLANDMAITSKTHHYNIDEYVSYLVNQMMLIIKSCSVTGTQAKTKCLDMMYRLV</sequence>
<dbReference type="HOGENOM" id="CLU_014759_0_0_1"/>
<dbReference type="EMBL" id="AOGT01001582">
    <property type="protein sequence ID" value="EMG47434.1"/>
    <property type="molecule type" value="Genomic_DNA"/>
</dbReference>
<dbReference type="STRING" id="1245528.M3JYD3"/>
<gene>
    <name evidence="1" type="ORF">G210_2248</name>
</gene>
<evidence type="ECO:0000313" key="2">
    <source>
        <dbReference type="Proteomes" id="UP000011777"/>
    </source>
</evidence>
<organism evidence="1 2">
    <name type="scientific">Candida maltosa (strain Xu316)</name>
    <name type="common">Yeast</name>
    <dbReference type="NCBI Taxonomy" id="1245528"/>
    <lineage>
        <taxon>Eukaryota</taxon>
        <taxon>Fungi</taxon>
        <taxon>Dikarya</taxon>
        <taxon>Ascomycota</taxon>
        <taxon>Saccharomycotina</taxon>
        <taxon>Pichiomycetes</taxon>
        <taxon>Debaryomycetaceae</taxon>
        <taxon>Candida/Lodderomyces clade</taxon>
        <taxon>Candida</taxon>
    </lineage>
</organism>
<keyword evidence="2" id="KW-1185">Reference proteome</keyword>
<protein>
    <recommendedName>
        <fullName evidence="3">RING-type domain-containing protein</fullName>
    </recommendedName>
</protein>
<dbReference type="AlphaFoldDB" id="M3JYD3"/>
<name>M3JYD3_CANMX</name>
<comment type="caution">
    <text evidence="1">The sequence shown here is derived from an EMBL/GenBank/DDBJ whole genome shotgun (WGS) entry which is preliminary data.</text>
</comment>
<dbReference type="OrthoDB" id="299997at2759"/>